<protein>
    <submittedName>
        <fullName evidence="2">Uncharacterized protein</fullName>
    </submittedName>
</protein>
<feature type="compositionally biased region" description="Low complexity" evidence="1">
    <location>
        <begin position="454"/>
        <end position="465"/>
    </location>
</feature>
<feature type="compositionally biased region" description="Low complexity" evidence="1">
    <location>
        <begin position="55"/>
        <end position="67"/>
    </location>
</feature>
<feature type="region of interest" description="Disordered" evidence="1">
    <location>
        <begin position="449"/>
        <end position="498"/>
    </location>
</feature>
<feature type="compositionally biased region" description="Low complexity" evidence="1">
    <location>
        <begin position="178"/>
        <end position="208"/>
    </location>
</feature>
<evidence type="ECO:0000313" key="3">
    <source>
        <dbReference type="Proteomes" id="UP000521872"/>
    </source>
</evidence>
<accession>A0A8H4VLB1</accession>
<dbReference type="EMBL" id="JAACJL010000045">
    <property type="protein sequence ID" value="KAF4613797.1"/>
    <property type="molecule type" value="Genomic_DNA"/>
</dbReference>
<dbReference type="AlphaFoldDB" id="A0A8H4VLB1"/>
<comment type="caution">
    <text evidence="2">The sequence shown here is derived from an EMBL/GenBank/DDBJ whole genome shotgun (WGS) entry which is preliminary data.</text>
</comment>
<sequence length="793" mass="84904">MRLTHEPAPSTMSELDNLSDSEWLDIASGQDSDDSLSDHDSDHDGINSMPRSRRSSFSNEDSSAASDVEAWEGFVSDAGDDQDALTGMYPAPIPSPLGAEPIAVGFDPSIPLIVTAEEDERVREALDQSFIGTLSSSRSSTLGSGHLPTIHTSIRDLRLSFPDPLTSSRDELNRSFEAVSSPVEATSSSSTDGDVPNDSVPVSSSLPPMADPGSFSATPEVQRHEVQCSEHEEKDADLDIFLYGASSEIKWKFVQQLIHKAGISSDHVLNEIREIENAHKPRSIKCNSILFNTINITDKTDEGLGKADVGILNHSERPSLAIVYLPTFKLPVLAWHDAYLPVLVPSTADEEKNVMLQVAEDDWDLLAVPNHRVIRFGASKSPVFDASDLASADSAHVFQALCGIGREEDKEALTKPLTEQVKSVNAVTLFALMSLIMGFAINTAFRPPTPSPTPTVNTPSSSSGPLWGILAPQPNRSTLNPSASRGNSKTCESGQTHKGLSSFKDMALSVFIPGSTSLSLTPLPASKGLSVPSTSKGLTVAPASSKCAQCEASTSKAPPPPPRQSTDIALRSPDATSLAEIPVVTPAISSMASRTDGGSTIILGGTIGALPKSTISTAASAAVNLNLNHVTEVLGAKGKAIAEAVANDYSEIVEAADGLLSSLREQRDTVIRQSKGKARAFGEQLQNINEAWEYRHNRAKRRARDLSAKGGAVLSSAGKLLKDGTMRAQGRAKGIKQTLVEGSSEAWKTYERAHEEWEGVLSGRRHGRTRRNKENVRRGDRIRYEAGVGYDHL</sequence>
<gene>
    <name evidence="2" type="ORF">D9613_007551</name>
</gene>
<keyword evidence="3" id="KW-1185">Reference proteome</keyword>
<feature type="region of interest" description="Disordered" evidence="1">
    <location>
        <begin position="178"/>
        <end position="218"/>
    </location>
</feature>
<feature type="compositionally biased region" description="Polar residues" evidence="1">
    <location>
        <begin position="474"/>
        <end position="498"/>
    </location>
</feature>
<dbReference type="Proteomes" id="UP000521872">
    <property type="component" value="Unassembled WGS sequence"/>
</dbReference>
<evidence type="ECO:0000313" key="2">
    <source>
        <dbReference type="EMBL" id="KAF4613797.1"/>
    </source>
</evidence>
<feature type="region of interest" description="Disordered" evidence="1">
    <location>
        <begin position="1"/>
        <end position="80"/>
    </location>
</feature>
<proteinExistence type="predicted"/>
<reference evidence="2 3" key="1">
    <citation type="submission" date="2019-12" db="EMBL/GenBank/DDBJ databases">
        <authorList>
            <person name="Floudas D."/>
            <person name="Bentzer J."/>
            <person name="Ahren D."/>
            <person name="Johansson T."/>
            <person name="Persson P."/>
            <person name="Tunlid A."/>
        </authorList>
    </citation>
    <scope>NUCLEOTIDE SEQUENCE [LARGE SCALE GENOMIC DNA]</scope>
    <source>
        <strain evidence="2 3">CBS 102.39</strain>
    </source>
</reference>
<evidence type="ECO:0000256" key="1">
    <source>
        <dbReference type="SAM" id="MobiDB-lite"/>
    </source>
</evidence>
<name>A0A8H4VLB1_9AGAR</name>
<organism evidence="2 3">
    <name type="scientific">Agrocybe pediades</name>
    <dbReference type="NCBI Taxonomy" id="84607"/>
    <lineage>
        <taxon>Eukaryota</taxon>
        <taxon>Fungi</taxon>
        <taxon>Dikarya</taxon>
        <taxon>Basidiomycota</taxon>
        <taxon>Agaricomycotina</taxon>
        <taxon>Agaricomycetes</taxon>
        <taxon>Agaricomycetidae</taxon>
        <taxon>Agaricales</taxon>
        <taxon>Agaricineae</taxon>
        <taxon>Strophariaceae</taxon>
        <taxon>Agrocybe</taxon>
    </lineage>
</organism>
<feature type="compositionally biased region" description="Basic and acidic residues" evidence="1">
    <location>
        <begin position="36"/>
        <end position="45"/>
    </location>
</feature>